<reference evidence="1 2" key="1">
    <citation type="submission" date="2024-03" db="EMBL/GenBank/DDBJ databases">
        <title>Actinomycetospora sp. OC33-EN06, a novel actinomycete isolated from wild orchid (Aerides multiflora).</title>
        <authorList>
            <person name="Suriyachadkun C."/>
        </authorList>
    </citation>
    <scope>NUCLEOTIDE SEQUENCE [LARGE SCALE GENOMIC DNA]</scope>
    <source>
        <strain evidence="1 2">OC33-EN06</strain>
    </source>
</reference>
<sequence>MAQARAKRAHRWSRRAQLRKITSIGRVRRCGYCTNPEAGPTLAVTENADGTRTAGYGGLATCGSVWVCPQCAAKIATGRADELSQVMRAVDAAGGSAFMLTLTMRHSAGDRLGLSMADRERLLLLEKRRKSREAGRLSKKDADRLARLEERDRERLEELGEAQAERDDAEVQGWEVDERQAEADAIEEGEIRARRGCWDACADGWKAVTEGAQWQADKELFGGLLGWAKVVEVTDGLQVCDDPDCSQRRHGNGWHVHIHALLCFGRDVPVELVRETICALAFGRWCRALERHGFDASEEHGWDVRKVRLGDGDLADYFTKVAHEVTGNHHKEGRRKGGRTPMQVLADAVETYRVEDLARWWEWEAASQRRQQLTWSRGRHDLRRLAGLGQERSDEDLVEEDLGEDVRVAIDRESWAWIEAARLQCELLDVGEVHGLAGARRWLDEKGLRWDEATCAPDVGDAAAHRRS</sequence>
<organism evidence="1 2">
    <name type="scientific">Actinomycetospora aeridis</name>
    <dbReference type="NCBI Taxonomy" id="3129231"/>
    <lineage>
        <taxon>Bacteria</taxon>
        <taxon>Bacillati</taxon>
        <taxon>Actinomycetota</taxon>
        <taxon>Actinomycetes</taxon>
        <taxon>Pseudonocardiales</taxon>
        <taxon>Pseudonocardiaceae</taxon>
        <taxon>Actinomycetospora</taxon>
    </lineage>
</organism>
<evidence type="ECO:0000313" key="2">
    <source>
        <dbReference type="Proteomes" id="UP001370100"/>
    </source>
</evidence>
<dbReference type="Proteomes" id="UP001370100">
    <property type="component" value="Unassembled WGS sequence"/>
</dbReference>
<accession>A0ABU8N9Z3</accession>
<dbReference type="EMBL" id="JBBEGL010000005">
    <property type="protein sequence ID" value="MEJ2888488.1"/>
    <property type="molecule type" value="Genomic_DNA"/>
</dbReference>
<keyword evidence="2" id="KW-1185">Reference proteome</keyword>
<evidence type="ECO:0008006" key="3">
    <source>
        <dbReference type="Google" id="ProtNLM"/>
    </source>
</evidence>
<proteinExistence type="predicted"/>
<evidence type="ECO:0000313" key="1">
    <source>
        <dbReference type="EMBL" id="MEJ2888488.1"/>
    </source>
</evidence>
<dbReference type="RefSeq" id="WP_337715097.1">
    <property type="nucleotide sequence ID" value="NZ_JBBEGL010000005.1"/>
</dbReference>
<comment type="caution">
    <text evidence="1">The sequence shown here is derived from an EMBL/GenBank/DDBJ whole genome shotgun (WGS) entry which is preliminary data.</text>
</comment>
<protein>
    <recommendedName>
        <fullName evidence="3">Replication protein</fullName>
    </recommendedName>
</protein>
<gene>
    <name evidence="1" type="ORF">WCD41_18655</name>
</gene>
<name>A0ABU8N9Z3_9PSEU</name>